<keyword evidence="12" id="KW-1185">Reference proteome</keyword>
<gene>
    <name evidence="11" type="primary">TIM21</name>
    <name evidence="11" type="ORF">SLS62_002697</name>
</gene>
<comment type="function">
    <text evidence="9">Essential component of the TIM23 complex, a complex that mediates the translocation of transit peptide-containing proteins across the mitochondrial inner membrane.</text>
</comment>
<evidence type="ECO:0000256" key="5">
    <source>
        <dbReference type="ARBA" id="ARBA00022946"/>
    </source>
</evidence>
<keyword evidence="9" id="KW-0813">Transport</keyword>
<dbReference type="GO" id="GO:0005744">
    <property type="term" value="C:TIM23 mitochondrial import inner membrane translocase complex"/>
    <property type="evidence" value="ECO:0007669"/>
    <property type="project" value="UniProtKB-UniRule"/>
</dbReference>
<evidence type="ECO:0000256" key="1">
    <source>
        <dbReference type="ARBA" id="ARBA00004304"/>
    </source>
</evidence>
<keyword evidence="8 9" id="KW-0472">Membrane</keyword>
<evidence type="ECO:0000256" key="4">
    <source>
        <dbReference type="ARBA" id="ARBA00022692"/>
    </source>
</evidence>
<proteinExistence type="inferred from homology"/>
<evidence type="ECO:0000256" key="9">
    <source>
        <dbReference type="RuleBase" id="RU367142"/>
    </source>
</evidence>
<feature type="compositionally biased region" description="Low complexity" evidence="10">
    <location>
        <begin position="31"/>
        <end position="41"/>
    </location>
</feature>
<comment type="caution">
    <text evidence="11">The sequence shown here is derived from an EMBL/GenBank/DDBJ whole genome shotgun (WGS) entry which is preliminary data.</text>
</comment>
<keyword evidence="5" id="KW-0809">Transit peptide</keyword>
<protein>
    <recommendedName>
        <fullName evidence="3 9">Mitochondrial import inner membrane translocase subunit Tim21</fullName>
    </recommendedName>
</protein>
<reference evidence="11 12" key="1">
    <citation type="submission" date="2024-02" db="EMBL/GenBank/DDBJ databases">
        <title>De novo assembly and annotation of 12 fungi associated with fruit tree decline syndrome in Ontario, Canada.</title>
        <authorList>
            <person name="Sulman M."/>
            <person name="Ellouze W."/>
            <person name="Ilyukhin E."/>
        </authorList>
    </citation>
    <scope>NUCLEOTIDE SEQUENCE [LARGE SCALE GENOMIC DNA]</scope>
    <source>
        <strain evidence="11 12">M11/M66-122</strain>
    </source>
</reference>
<evidence type="ECO:0000256" key="3">
    <source>
        <dbReference type="ARBA" id="ARBA00020726"/>
    </source>
</evidence>
<evidence type="ECO:0000256" key="10">
    <source>
        <dbReference type="SAM" id="MobiDB-lite"/>
    </source>
</evidence>
<evidence type="ECO:0000313" key="12">
    <source>
        <dbReference type="Proteomes" id="UP001320420"/>
    </source>
</evidence>
<feature type="region of interest" description="Disordered" evidence="10">
    <location>
        <begin position="29"/>
        <end position="51"/>
    </location>
</feature>
<sequence length="154" mass="16658">MKLVLRPFSPANLVPHLRPVFGIRNYATQNSAGSTGSPGPSGSSGGPKRKAITPFSDTGFVPWKELSAAEKASRATQQSFNFGVVVLGVVMTGGVAYFLYQDVFSPDSKTAYFNRAVDRIKKDPQCLALLGESSKIIAHGEETSNRWRRARPLA</sequence>
<keyword evidence="7 9" id="KW-0496">Mitochondrion</keyword>
<dbReference type="PANTHER" id="PTHR13032:SF6">
    <property type="entry name" value="MITOCHONDRIAL IMPORT INNER MEMBRANE TRANSLOCASE SUBUNIT TIM21"/>
    <property type="match status" value="1"/>
</dbReference>
<keyword evidence="4 9" id="KW-0812">Transmembrane</keyword>
<evidence type="ECO:0000313" key="11">
    <source>
        <dbReference type="EMBL" id="KAK7755192.1"/>
    </source>
</evidence>
<evidence type="ECO:0000256" key="2">
    <source>
        <dbReference type="ARBA" id="ARBA00010867"/>
    </source>
</evidence>
<comment type="subunit">
    <text evidence="9">Component of the TIM23 complex.</text>
</comment>
<dbReference type="InterPro" id="IPR013261">
    <property type="entry name" value="Tim21"/>
</dbReference>
<name>A0AAN9YUL4_9PEZI</name>
<evidence type="ECO:0000256" key="6">
    <source>
        <dbReference type="ARBA" id="ARBA00022989"/>
    </source>
</evidence>
<keyword evidence="9" id="KW-0653">Protein transport</keyword>
<dbReference type="AlphaFoldDB" id="A0AAN9YUL4"/>
<accession>A0AAN9YUL4</accession>
<dbReference type="Gene3D" id="3.10.450.320">
    <property type="entry name" value="Mitochondrial import inner membrane translocase subunit Tim21"/>
    <property type="match status" value="1"/>
</dbReference>
<dbReference type="GO" id="GO:0030150">
    <property type="term" value="P:protein import into mitochondrial matrix"/>
    <property type="evidence" value="ECO:0007669"/>
    <property type="project" value="UniProtKB-UniRule"/>
</dbReference>
<organism evidence="11 12">
    <name type="scientific">Diatrype stigma</name>
    <dbReference type="NCBI Taxonomy" id="117547"/>
    <lineage>
        <taxon>Eukaryota</taxon>
        <taxon>Fungi</taxon>
        <taxon>Dikarya</taxon>
        <taxon>Ascomycota</taxon>
        <taxon>Pezizomycotina</taxon>
        <taxon>Sordariomycetes</taxon>
        <taxon>Xylariomycetidae</taxon>
        <taxon>Xylariales</taxon>
        <taxon>Diatrypaceae</taxon>
        <taxon>Diatrype</taxon>
    </lineage>
</organism>
<keyword evidence="6 9" id="KW-1133">Transmembrane helix</keyword>
<dbReference type="Proteomes" id="UP001320420">
    <property type="component" value="Unassembled WGS sequence"/>
</dbReference>
<feature type="transmembrane region" description="Helical" evidence="9">
    <location>
        <begin position="80"/>
        <end position="100"/>
    </location>
</feature>
<dbReference type="Pfam" id="PF08294">
    <property type="entry name" value="TIM21"/>
    <property type="match status" value="1"/>
</dbReference>
<comment type="similarity">
    <text evidence="2 9">Belongs to the TIM21 family.</text>
</comment>
<evidence type="ECO:0000256" key="7">
    <source>
        <dbReference type="ARBA" id="ARBA00023128"/>
    </source>
</evidence>
<dbReference type="PANTHER" id="PTHR13032">
    <property type="entry name" value="MITOCHONDRIAL IMPORT INNER MEMBRANE TRANSLOCASE SUBUNIT TIM21"/>
    <property type="match status" value="1"/>
</dbReference>
<evidence type="ECO:0000256" key="8">
    <source>
        <dbReference type="ARBA" id="ARBA00023136"/>
    </source>
</evidence>
<dbReference type="EMBL" id="JAKJXP020000014">
    <property type="protein sequence ID" value="KAK7755192.1"/>
    <property type="molecule type" value="Genomic_DNA"/>
</dbReference>
<comment type="subcellular location">
    <subcellularLocation>
        <location evidence="9">Mitochondrion inner membrane</location>
        <topology evidence="9">Single-pass membrane protein</topology>
    </subcellularLocation>
    <subcellularLocation>
        <location evidence="1">Mitochondrion membrane</location>
        <topology evidence="1">Single-pass membrane protein</topology>
    </subcellularLocation>
</comment>
<keyword evidence="9" id="KW-0811">Translocation</keyword>
<keyword evidence="9" id="KW-0999">Mitochondrion inner membrane</keyword>
<dbReference type="InterPro" id="IPR038552">
    <property type="entry name" value="Tim21_IMS_sf"/>
</dbReference>